<dbReference type="InterPro" id="IPR042541">
    <property type="entry name" value="BART_sf"/>
</dbReference>
<evidence type="ECO:0000256" key="6">
    <source>
        <dbReference type="ARBA" id="ARBA00023054"/>
    </source>
</evidence>
<organism evidence="11">
    <name type="scientific">Anopheles atroparvus</name>
    <name type="common">European mosquito</name>
    <dbReference type="NCBI Taxonomy" id="41427"/>
    <lineage>
        <taxon>Eukaryota</taxon>
        <taxon>Metazoa</taxon>
        <taxon>Ecdysozoa</taxon>
        <taxon>Arthropoda</taxon>
        <taxon>Hexapoda</taxon>
        <taxon>Insecta</taxon>
        <taxon>Pterygota</taxon>
        <taxon>Neoptera</taxon>
        <taxon>Endopterygota</taxon>
        <taxon>Diptera</taxon>
        <taxon>Nematocera</taxon>
        <taxon>Culicoidea</taxon>
        <taxon>Culicidae</taxon>
        <taxon>Anophelinae</taxon>
        <taxon>Anopheles</taxon>
    </lineage>
</organism>
<protein>
    <recommendedName>
        <fullName evidence="4">Cilia- and flagella-associated protein 36</fullName>
    </recommendedName>
    <alternativeName>
        <fullName evidence="9">Coiled-coil domain-containing protein 104</fullName>
    </alternativeName>
</protein>
<dbReference type="PANTHER" id="PTHR21532">
    <property type="entry name" value="PHOSPHODIESTERASE HL"/>
    <property type="match status" value="1"/>
</dbReference>
<proteinExistence type="inferred from homology"/>
<comment type="subcellular location">
    <subcellularLocation>
        <location evidence="1">Cell projection</location>
        <location evidence="1">Cilium</location>
    </subcellularLocation>
    <subcellularLocation>
        <location evidence="2">Cytoplasm</location>
    </subcellularLocation>
</comment>
<dbReference type="EnsemblMetazoa" id="AATE019140-RA">
    <property type="protein sequence ID" value="AATE019140-PA.1"/>
    <property type="gene ID" value="AATE019140"/>
</dbReference>
<accession>A0A182JJC6</accession>
<keyword evidence="6" id="KW-0175">Coiled coil</keyword>
<dbReference type="STRING" id="41427.A0A182JJC6"/>
<sequence>MAEDNSWVFDSLVCFLHGPVWNAPLQTFIEDKSIIFDPNLQPDEGNPEYRKVHDEYKNLVDYMLGSFMEEMQITPEQFEFACLEGRHVATLGGGAPRAASAPATETDGEERSGANTFSFHQGLFQQIWAANDIRIFIRMMVQRNVELQLQALDLIERRSQSLGSKSTDGEEGGIPAEQEEKEQTLQTVKLPAAESELSGEGNSSEGELELDIQKSVENELRKDPEPAVMRVRLNGGHPIVEDLLEGELATGGSDKFQRLNLFFDQEKINAEDIKARQEYLRSQRDKILHLKKKARARQLNETIRKNERPTSAQVAQKILDGDGEVVPAEPPEGSLQLRKMLAQRLREEVAMEKE</sequence>
<evidence type="ECO:0000256" key="1">
    <source>
        <dbReference type="ARBA" id="ARBA00004138"/>
    </source>
</evidence>
<evidence type="ECO:0000259" key="10">
    <source>
        <dbReference type="Pfam" id="PF11527"/>
    </source>
</evidence>
<comment type="similarity">
    <text evidence="3">Belongs to the CFAP36 family.</text>
</comment>
<reference evidence="11" key="1">
    <citation type="submission" date="2022-08" db="UniProtKB">
        <authorList>
            <consortium name="EnsemblMetazoa"/>
        </authorList>
    </citation>
    <scope>IDENTIFICATION</scope>
    <source>
        <strain evidence="11">EBRO</strain>
    </source>
</reference>
<dbReference type="Gene3D" id="1.20.1520.10">
    <property type="entry name" value="ADP-ribosylation factor-like 2-binding protein, domain"/>
    <property type="match status" value="1"/>
</dbReference>
<evidence type="ECO:0000313" key="11">
    <source>
        <dbReference type="EnsemblMetazoa" id="AATE019140-PA.1"/>
    </source>
</evidence>
<dbReference type="InterPro" id="IPR038888">
    <property type="entry name" value="CFAP36"/>
</dbReference>
<evidence type="ECO:0000256" key="5">
    <source>
        <dbReference type="ARBA" id="ARBA00022490"/>
    </source>
</evidence>
<dbReference type="PANTHER" id="PTHR21532:SF0">
    <property type="entry name" value="CILIA- AND FLAGELLA-ASSOCIATED PROTEIN 36"/>
    <property type="match status" value="1"/>
</dbReference>
<dbReference type="GO" id="GO:0097546">
    <property type="term" value="C:ciliary base"/>
    <property type="evidence" value="ECO:0007669"/>
    <property type="project" value="TreeGrafter"/>
</dbReference>
<dbReference type="GO" id="GO:0005930">
    <property type="term" value="C:axoneme"/>
    <property type="evidence" value="ECO:0007669"/>
    <property type="project" value="TreeGrafter"/>
</dbReference>
<keyword evidence="7" id="KW-0969">Cilium</keyword>
<evidence type="ECO:0000256" key="4">
    <source>
        <dbReference type="ARBA" id="ARBA00021815"/>
    </source>
</evidence>
<dbReference type="InterPro" id="IPR023379">
    <property type="entry name" value="BART_dom"/>
</dbReference>
<dbReference type="AlphaFoldDB" id="A0A182JJC6"/>
<evidence type="ECO:0000256" key="8">
    <source>
        <dbReference type="ARBA" id="ARBA00023273"/>
    </source>
</evidence>
<name>A0A182JJC6_ANOAO</name>
<dbReference type="VEuPathDB" id="VectorBase:AATE019140"/>
<feature type="domain" description="BART" evidence="10">
    <location>
        <begin position="5"/>
        <end position="148"/>
    </location>
</feature>
<evidence type="ECO:0000256" key="2">
    <source>
        <dbReference type="ARBA" id="ARBA00004496"/>
    </source>
</evidence>
<dbReference type="Pfam" id="PF11527">
    <property type="entry name" value="ARL2_Bind_BART"/>
    <property type="match status" value="1"/>
</dbReference>
<keyword evidence="8" id="KW-0966">Cell projection</keyword>
<evidence type="ECO:0000256" key="3">
    <source>
        <dbReference type="ARBA" id="ARBA00007460"/>
    </source>
</evidence>
<evidence type="ECO:0000256" key="7">
    <source>
        <dbReference type="ARBA" id="ARBA00023069"/>
    </source>
</evidence>
<keyword evidence="5" id="KW-0963">Cytoplasm</keyword>
<evidence type="ECO:0000256" key="9">
    <source>
        <dbReference type="ARBA" id="ARBA00031593"/>
    </source>
</evidence>